<comment type="caution">
    <text evidence="1">The sequence shown here is derived from an EMBL/GenBank/DDBJ whole genome shotgun (WGS) entry which is preliminary data.</text>
</comment>
<accession>A0ACC1S325</accession>
<sequence length="120" mass="13502">MLSTLSRRLQFARDNTSELNLARHAVEIGEAAVDIGLDMAKWAVEHAGKMFDIQKVEFEGSLQGLVGDGPPLRVKIEGVVFGDRFEVEIVWKPEFNLIKFIKELFGKLWELIKEAAAAIF</sequence>
<reference evidence="1" key="1">
    <citation type="submission" date="2022-08" db="EMBL/GenBank/DDBJ databases">
        <title>Genome Sequence of Fusarium decemcellulare.</title>
        <authorList>
            <person name="Buettner E."/>
        </authorList>
    </citation>
    <scope>NUCLEOTIDE SEQUENCE</scope>
    <source>
        <strain evidence="1">Babe19</strain>
    </source>
</reference>
<evidence type="ECO:0000313" key="2">
    <source>
        <dbReference type="Proteomes" id="UP001148629"/>
    </source>
</evidence>
<keyword evidence="2" id="KW-1185">Reference proteome</keyword>
<evidence type="ECO:0000313" key="1">
    <source>
        <dbReference type="EMBL" id="KAJ3530722.1"/>
    </source>
</evidence>
<name>A0ACC1S325_9HYPO</name>
<proteinExistence type="predicted"/>
<gene>
    <name evidence="1" type="ORF">NM208_g9199</name>
</gene>
<protein>
    <submittedName>
        <fullName evidence="1">Uncharacterized protein</fullName>
    </submittedName>
</protein>
<dbReference type="Proteomes" id="UP001148629">
    <property type="component" value="Unassembled WGS sequence"/>
</dbReference>
<organism evidence="1 2">
    <name type="scientific">Fusarium decemcellulare</name>
    <dbReference type="NCBI Taxonomy" id="57161"/>
    <lineage>
        <taxon>Eukaryota</taxon>
        <taxon>Fungi</taxon>
        <taxon>Dikarya</taxon>
        <taxon>Ascomycota</taxon>
        <taxon>Pezizomycotina</taxon>
        <taxon>Sordariomycetes</taxon>
        <taxon>Hypocreomycetidae</taxon>
        <taxon>Hypocreales</taxon>
        <taxon>Nectriaceae</taxon>
        <taxon>Fusarium</taxon>
        <taxon>Fusarium decemcellulare species complex</taxon>
    </lineage>
</organism>
<dbReference type="EMBL" id="JANRMS010001139">
    <property type="protein sequence ID" value="KAJ3530722.1"/>
    <property type="molecule type" value="Genomic_DNA"/>
</dbReference>